<accession>A0A6C0GT79</accession>
<evidence type="ECO:0000313" key="6">
    <source>
        <dbReference type="Proteomes" id="UP000480178"/>
    </source>
</evidence>
<dbReference type="SMART" id="SM00342">
    <property type="entry name" value="HTH_ARAC"/>
    <property type="match status" value="1"/>
</dbReference>
<protein>
    <submittedName>
        <fullName evidence="5">Helix-turn-helix transcriptional regulator</fullName>
    </submittedName>
</protein>
<dbReference type="AlphaFoldDB" id="A0A6C0GT79"/>
<dbReference type="GO" id="GO:0043565">
    <property type="term" value="F:sequence-specific DNA binding"/>
    <property type="evidence" value="ECO:0007669"/>
    <property type="project" value="InterPro"/>
</dbReference>
<gene>
    <name evidence="5" type="ORF">GXP67_30480</name>
</gene>
<dbReference type="GO" id="GO:0003700">
    <property type="term" value="F:DNA-binding transcription factor activity"/>
    <property type="evidence" value="ECO:0007669"/>
    <property type="project" value="InterPro"/>
</dbReference>
<dbReference type="InterPro" id="IPR009057">
    <property type="entry name" value="Homeodomain-like_sf"/>
</dbReference>
<dbReference type="Gene3D" id="1.10.10.60">
    <property type="entry name" value="Homeodomain-like"/>
    <property type="match status" value="1"/>
</dbReference>
<evidence type="ECO:0000259" key="4">
    <source>
        <dbReference type="PROSITE" id="PS01124"/>
    </source>
</evidence>
<dbReference type="SUPFAM" id="SSF46689">
    <property type="entry name" value="Homeodomain-like"/>
    <property type="match status" value="1"/>
</dbReference>
<keyword evidence="3" id="KW-0804">Transcription</keyword>
<dbReference type="Proteomes" id="UP000480178">
    <property type="component" value="Chromosome"/>
</dbReference>
<proteinExistence type="predicted"/>
<evidence type="ECO:0000256" key="3">
    <source>
        <dbReference type="ARBA" id="ARBA00023163"/>
    </source>
</evidence>
<dbReference type="KEGG" id="rhoz:GXP67_30480"/>
<feature type="domain" description="HTH araC/xylS-type" evidence="4">
    <location>
        <begin position="220"/>
        <end position="299"/>
    </location>
</feature>
<dbReference type="InterPro" id="IPR018060">
    <property type="entry name" value="HTH_AraC"/>
</dbReference>
<dbReference type="EMBL" id="CP048222">
    <property type="protein sequence ID" value="QHT70670.1"/>
    <property type="molecule type" value="Genomic_DNA"/>
</dbReference>
<dbReference type="RefSeq" id="WP_162446645.1">
    <property type="nucleotide sequence ID" value="NZ_CP048222.1"/>
</dbReference>
<dbReference type="PROSITE" id="PS01124">
    <property type="entry name" value="HTH_ARAC_FAMILY_2"/>
    <property type="match status" value="1"/>
</dbReference>
<dbReference type="PANTHER" id="PTHR43280:SF32">
    <property type="entry name" value="TRANSCRIPTIONAL REGULATORY PROTEIN"/>
    <property type="match status" value="1"/>
</dbReference>
<dbReference type="Pfam" id="PF12833">
    <property type="entry name" value="HTH_18"/>
    <property type="match status" value="1"/>
</dbReference>
<evidence type="ECO:0000256" key="1">
    <source>
        <dbReference type="ARBA" id="ARBA00023015"/>
    </source>
</evidence>
<organism evidence="5 6">
    <name type="scientific">Rhodocytophaga rosea</name>
    <dbReference type="NCBI Taxonomy" id="2704465"/>
    <lineage>
        <taxon>Bacteria</taxon>
        <taxon>Pseudomonadati</taxon>
        <taxon>Bacteroidota</taxon>
        <taxon>Cytophagia</taxon>
        <taxon>Cytophagales</taxon>
        <taxon>Rhodocytophagaceae</taxon>
        <taxon>Rhodocytophaga</taxon>
    </lineage>
</organism>
<sequence length="301" mass="34920">MEKSQSLEEFYLSKLQWLPPELKKEMGHFNVFRLDEFVGPSAKPIPYSRKNYYKISLIVGKNRIHYADKVVEIEKQALLFANPHVPYNWESLADVQSGYFCIYTESFFEHFGNIKDYPMFKPGGNPIFVLTDTKVDEVKTIFLKMQQEITSDFVYKYNVLRNLVFELIHAALKMKPATSSLYSQSNASLRVSSLFIELLERQFPIESPMQRISLRSPAAFADQLAVHVNHLNRSLKETTGKTTSQLINERVIQEARALLKHTDWNISQIAWCLGFEETPHFINFFKKSFQTSPASFRKAIV</sequence>
<keyword evidence="2" id="KW-0238">DNA-binding</keyword>
<keyword evidence="1" id="KW-0805">Transcription regulation</keyword>
<reference evidence="5 6" key="1">
    <citation type="submission" date="2020-01" db="EMBL/GenBank/DDBJ databases">
        <authorList>
            <person name="Kim M.K."/>
        </authorList>
    </citation>
    <scope>NUCLEOTIDE SEQUENCE [LARGE SCALE GENOMIC DNA]</scope>
    <source>
        <strain evidence="5 6">172606-1</strain>
    </source>
</reference>
<keyword evidence="6" id="KW-1185">Reference proteome</keyword>
<dbReference type="PANTHER" id="PTHR43280">
    <property type="entry name" value="ARAC-FAMILY TRANSCRIPTIONAL REGULATOR"/>
    <property type="match status" value="1"/>
</dbReference>
<name>A0A6C0GT79_9BACT</name>
<evidence type="ECO:0000256" key="2">
    <source>
        <dbReference type="ARBA" id="ARBA00023125"/>
    </source>
</evidence>
<evidence type="ECO:0000313" key="5">
    <source>
        <dbReference type="EMBL" id="QHT70670.1"/>
    </source>
</evidence>